<evidence type="ECO:0000313" key="4">
    <source>
        <dbReference type="EMBL" id="MFC3981005.1"/>
    </source>
</evidence>
<dbReference type="CDD" id="cd04433">
    <property type="entry name" value="AFD_class_I"/>
    <property type="match status" value="1"/>
</dbReference>
<organism evidence="4 5">
    <name type="scientific">Streptosporangium jomthongense</name>
    <dbReference type="NCBI Taxonomy" id="1193683"/>
    <lineage>
        <taxon>Bacteria</taxon>
        <taxon>Bacillati</taxon>
        <taxon>Actinomycetota</taxon>
        <taxon>Actinomycetes</taxon>
        <taxon>Streptosporangiales</taxon>
        <taxon>Streptosporangiaceae</taxon>
        <taxon>Streptosporangium</taxon>
    </lineage>
</organism>
<dbReference type="Gene3D" id="1.10.1200.10">
    <property type="entry name" value="ACP-like"/>
    <property type="match status" value="1"/>
</dbReference>
<dbReference type="PROSITE" id="PS50075">
    <property type="entry name" value="CARRIER"/>
    <property type="match status" value="1"/>
</dbReference>
<name>A0ABV8EZZ7_9ACTN</name>
<dbReference type="InterPro" id="IPR020845">
    <property type="entry name" value="AMP-binding_CS"/>
</dbReference>
<dbReference type="SUPFAM" id="SSF47336">
    <property type="entry name" value="ACP-like"/>
    <property type="match status" value="1"/>
</dbReference>
<feature type="domain" description="Carrier" evidence="3">
    <location>
        <begin position="1"/>
        <end position="75"/>
    </location>
</feature>
<dbReference type="EMBL" id="JBHSBC010000012">
    <property type="protein sequence ID" value="MFC3981005.1"/>
    <property type="molecule type" value="Genomic_DNA"/>
</dbReference>
<evidence type="ECO:0000256" key="1">
    <source>
        <dbReference type="ARBA" id="ARBA00022450"/>
    </source>
</evidence>
<comment type="caution">
    <text evidence="4">The sequence shown here is derived from an EMBL/GenBank/DDBJ whole genome shotgun (WGS) entry which is preliminary data.</text>
</comment>
<dbReference type="Pfam" id="PF00501">
    <property type="entry name" value="AMP-binding"/>
    <property type="match status" value="1"/>
</dbReference>
<dbReference type="Gene3D" id="3.40.50.12780">
    <property type="entry name" value="N-terminal domain of ligase-like"/>
    <property type="match status" value="1"/>
</dbReference>
<evidence type="ECO:0000313" key="5">
    <source>
        <dbReference type="Proteomes" id="UP001595698"/>
    </source>
</evidence>
<dbReference type="Gene3D" id="3.30.300.30">
    <property type="match status" value="1"/>
</dbReference>
<dbReference type="InterPro" id="IPR050237">
    <property type="entry name" value="ATP-dep_AMP-bd_enzyme"/>
</dbReference>
<dbReference type="InterPro" id="IPR006162">
    <property type="entry name" value="Ppantetheine_attach_site"/>
</dbReference>
<dbReference type="SUPFAM" id="SSF56801">
    <property type="entry name" value="Acetyl-CoA synthetase-like"/>
    <property type="match status" value="1"/>
</dbReference>
<dbReference type="Proteomes" id="UP001595698">
    <property type="component" value="Unassembled WGS sequence"/>
</dbReference>
<dbReference type="PANTHER" id="PTHR43767:SF10">
    <property type="entry name" value="SURFACTIN SYNTHASE SUBUNIT 1"/>
    <property type="match status" value="1"/>
</dbReference>
<evidence type="ECO:0000256" key="2">
    <source>
        <dbReference type="ARBA" id="ARBA00022553"/>
    </source>
</evidence>
<dbReference type="RefSeq" id="WP_386189892.1">
    <property type="nucleotide sequence ID" value="NZ_JBHSBC010000012.1"/>
</dbReference>
<dbReference type="InterPro" id="IPR000873">
    <property type="entry name" value="AMP-dep_synth/lig_dom"/>
</dbReference>
<keyword evidence="1" id="KW-0596">Phosphopantetheine</keyword>
<dbReference type="PROSITE" id="PS00455">
    <property type="entry name" value="AMP_BINDING"/>
    <property type="match status" value="1"/>
</dbReference>
<evidence type="ECO:0000259" key="3">
    <source>
        <dbReference type="PROSITE" id="PS50075"/>
    </source>
</evidence>
<dbReference type="InterPro" id="IPR045851">
    <property type="entry name" value="AMP-bd_C_sf"/>
</dbReference>
<dbReference type="InterPro" id="IPR042099">
    <property type="entry name" value="ANL_N_sf"/>
</dbReference>
<protein>
    <submittedName>
        <fullName evidence="4">AMP-binding protein</fullName>
    </submittedName>
</protein>
<dbReference type="SMART" id="SM00823">
    <property type="entry name" value="PKS_PP"/>
    <property type="match status" value="1"/>
</dbReference>
<dbReference type="InterPro" id="IPR009081">
    <property type="entry name" value="PP-bd_ACP"/>
</dbReference>
<dbReference type="PROSITE" id="PS00012">
    <property type="entry name" value="PHOSPHOPANTETHEINE"/>
    <property type="match status" value="1"/>
</dbReference>
<proteinExistence type="predicted"/>
<dbReference type="InterPro" id="IPR020806">
    <property type="entry name" value="PKS_PP-bd"/>
</dbReference>
<keyword evidence="2" id="KW-0597">Phosphoprotein</keyword>
<dbReference type="Pfam" id="PF00550">
    <property type="entry name" value="PP-binding"/>
    <property type="match status" value="1"/>
</dbReference>
<reference evidence="5" key="1">
    <citation type="journal article" date="2019" name="Int. J. Syst. Evol. Microbiol.">
        <title>The Global Catalogue of Microorganisms (GCM) 10K type strain sequencing project: providing services to taxonomists for standard genome sequencing and annotation.</title>
        <authorList>
            <consortium name="The Broad Institute Genomics Platform"/>
            <consortium name="The Broad Institute Genome Sequencing Center for Infectious Disease"/>
            <person name="Wu L."/>
            <person name="Ma J."/>
        </authorList>
    </citation>
    <scope>NUCLEOTIDE SEQUENCE [LARGE SCALE GENOMIC DNA]</scope>
    <source>
        <strain evidence="5">TBRC 7912</strain>
    </source>
</reference>
<dbReference type="PANTHER" id="PTHR43767">
    <property type="entry name" value="LONG-CHAIN-FATTY-ACID--COA LIGASE"/>
    <property type="match status" value="1"/>
</dbReference>
<gene>
    <name evidence="4" type="ORF">ACFOYY_12785</name>
</gene>
<keyword evidence="5" id="KW-1185">Reference proteome</keyword>
<accession>A0ABV8EZZ7</accession>
<dbReference type="InterPro" id="IPR036736">
    <property type="entry name" value="ACP-like_sf"/>
</dbReference>
<sequence>MATTDLEARVTSICAEALNRSRLGPDDDLMEAGMDSLAAVEIVTRLELSFGADVVDVVFETPTVSHLCAAVRRALREGSRSVALPGPAPPAATGPSLPAATTLLGLVTSAAARYGERPYLLPVEPESRVFSFADVLTFTRGCATLFEERGVPAGARVVTVMHNSSLAALLFLGVVASGRVLVPLNPKAGAAELETLLTHCGPALVLGREATAVKLRRRPEWIGTDDEESLLTGLLARGEAYGRRPILSGGDGAADAEIVYTSGSTGTPKGVVLSHRSLLSGSRSLAGWARAGQDDVFLNVGPLFHAGGQVFPTLTPLWCGGRTVCVRPEAALARFWTYVDRYEPTWTLVVNAYLAHLVERPERPVTGRLKGVLAGGSPLAVELIHRFEATFGLPVHQVYGMTETASIATVEPRGRKSGDPRSAGLPLDCSRVRVAGRDGRNVATGESGEVLLSGDNVFTRYQDAPGLTGERVDDGWIRTGDLGRLDERGELSIVDRLDGMVVVNGENLYPAEVENLVPHLEGVEDAVLVALPHPVTGAEPVLVYTLLPGAVARVDGWRATLLRFVSTFKVPRRFVPVEDLGLDAFPRTPLGKIVRSEVRRLAGGRLS</sequence>